<feature type="binding site" evidence="4">
    <location>
        <begin position="718"/>
        <end position="725"/>
    </location>
    <ligand>
        <name>ATP</name>
        <dbReference type="ChEBI" id="CHEBI:30616"/>
    </ligand>
</feature>
<evidence type="ECO:0000256" key="2">
    <source>
        <dbReference type="ARBA" id="ARBA00022741"/>
    </source>
</evidence>
<dbReference type="CDD" id="cd00060">
    <property type="entry name" value="FHA"/>
    <property type="match status" value="1"/>
</dbReference>
<keyword evidence="1" id="KW-0677">Repeat</keyword>
<name>A0A2Y9CAH7_9FIRM</name>
<accession>A0A2Y9CAH7</accession>
<proteinExistence type="predicted"/>
<dbReference type="InterPro" id="IPR000253">
    <property type="entry name" value="FHA_dom"/>
</dbReference>
<feature type="domain" description="FHA" evidence="6">
    <location>
        <begin position="113"/>
        <end position="162"/>
    </location>
</feature>
<evidence type="ECO:0000256" key="1">
    <source>
        <dbReference type="ARBA" id="ARBA00022737"/>
    </source>
</evidence>
<dbReference type="CDD" id="cd01127">
    <property type="entry name" value="TrwB_TraG_TraD_VirD4"/>
    <property type="match status" value="1"/>
</dbReference>
<dbReference type="PROSITE" id="PS50006">
    <property type="entry name" value="FHA_DOMAIN"/>
    <property type="match status" value="1"/>
</dbReference>
<dbReference type="EMBL" id="QGDL01000013">
    <property type="protein sequence ID" value="PWJ23582.1"/>
    <property type="molecule type" value="Genomic_DNA"/>
</dbReference>
<keyword evidence="5" id="KW-0812">Transmembrane</keyword>
<keyword evidence="3 4" id="KW-0067">ATP-binding</keyword>
<dbReference type="Gene3D" id="2.60.200.20">
    <property type="match status" value="1"/>
</dbReference>
<comment type="caution">
    <text evidence="8">The sequence shown here is derived from an EMBL/GenBank/DDBJ whole genome shotgun (WGS) entry which is preliminary data.</text>
</comment>
<organism evidence="8 9">
    <name type="scientific">Faecalicatena orotica</name>
    <dbReference type="NCBI Taxonomy" id="1544"/>
    <lineage>
        <taxon>Bacteria</taxon>
        <taxon>Bacillati</taxon>
        <taxon>Bacillota</taxon>
        <taxon>Clostridia</taxon>
        <taxon>Lachnospirales</taxon>
        <taxon>Lachnospiraceae</taxon>
        <taxon>Faecalicatena</taxon>
    </lineage>
</organism>
<dbReference type="Pfam" id="PF01580">
    <property type="entry name" value="FtsK_SpoIIIE"/>
    <property type="match status" value="2"/>
</dbReference>
<dbReference type="InterPro" id="IPR027417">
    <property type="entry name" value="P-loop_NTPase"/>
</dbReference>
<evidence type="ECO:0000313" key="9">
    <source>
        <dbReference type="Proteomes" id="UP000245845"/>
    </source>
</evidence>
<dbReference type="SMART" id="SM00382">
    <property type="entry name" value="AAA"/>
    <property type="match status" value="1"/>
</dbReference>
<reference evidence="8 9" key="1">
    <citation type="submission" date="2018-05" db="EMBL/GenBank/DDBJ databases">
        <title>The Hungate 1000. A catalogue of reference genomes from the rumen microbiome.</title>
        <authorList>
            <person name="Kelly W."/>
        </authorList>
    </citation>
    <scope>NUCLEOTIDE SEQUENCE [LARGE SCALE GENOMIC DNA]</scope>
    <source>
        <strain evidence="8 9">NLAE-zl-C242</strain>
    </source>
</reference>
<dbReference type="PANTHER" id="PTHR22683:SF1">
    <property type="entry name" value="TYPE VII SECRETION SYSTEM PROTEIN ESSC"/>
    <property type="match status" value="1"/>
</dbReference>
<feature type="binding site" evidence="4">
    <location>
        <begin position="1065"/>
        <end position="1072"/>
    </location>
    <ligand>
        <name>ATP</name>
        <dbReference type="ChEBI" id="CHEBI:30616"/>
    </ligand>
</feature>
<dbReference type="Gene3D" id="3.40.50.300">
    <property type="entry name" value="P-loop containing nucleotide triphosphate hydrolases"/>
    <property type="match status" value="2"/>
</dbReference>
<evidence type="ECO:0000259" key="6">
    <source>
        <dbReference type="PROSITE" id="PS50006"/>
    </source>
</evidence>
<dbReference type="InterPro" id="IPR023839">
    <property type="entry name" value="Firmicutes_EssC_C"/>
</dbReference>
<gene>
    <name evidence="8" type="ORF">A8806_11315</name>
</gene>
<evidence type="ECO:0000256" key="4">
    <source>
        <dbReference type="PROSITE-ProRule" id="PRU00289"/>
    </source>
</evidence>
<evidence type="ECO:0000313" key="8">
    <source>
        <dbReference type="EMBL" id="PWJ23582.1"/>
    </source>
</evidence>
<feature type="domain" description="FtsK" evidence="7">
    <location>
        <begin position="698"/>
        <end position="892"/>
    </location>
</feature>
<dbReference type="Proteomes" id="UP000245845">
    <property type="component" value="Unassembled WGS sequence"/>
</dbReference>
<dbReference type="InterPro" id="IPR050206">
    <property type="entry name" value="FtsK/SpoIIIE/SftA"/>
</dbReference>
<sequence>MILMVYNKQICKEFLLPNIHDADHTIYLHHDIYRLKKDLEIRLENSDRGWEIVSTADYYVKMAQVREDRHILHHQDIMEVKTADGERFQILAADYMLTLQVMEKYDLRMMKQISIGKTAGNLIQYQFMELVSASHAVLDHTSDGWYLTDLSSNGVFCHNMRIQGRRKLEFGDHIDIFGLHILFLDQILAVGTYYGVLAVKEDILKPLQIELALTRGIPGSEGREEIYFHRSPRNLPSIYQEETEIEAPPNPKQTKQKPVYLTIGPAFTMAIPMMLGCGFAIFGSRLSGQASSAFMYTGLITAISSALIGVVWAVLNLNYSKKENMEEENQRFNAYSNYLIQIADTLREKYRHNSAALSQMYPPAVQCLSYNRNSSELWNRNYSHSDFLFQRLGLGELPFQVDIQIPKEKFTLINDSLQDKPKLIREEFRTLKQVPVGISLMDKALIGLVGGEGKAGAVEMMHTLVAGITAAHCYTDVKLVFIYRERDRRRREDWECMKWFPHVWSEDKQTRYMASNELETADIFFELSNVIRSRSQNEEQPGIRGKRRFVKPHYVLFISDPSILEGEILAKYIYEARAEYGITTFLMVENLEQLPNACEEVIQNDQYFQGFYNLLDTGHEKKAFVPDKVSAWQLAAFGQTLANIRVNEIESNSEIPNSLDFFRMYEVRSLAEFRVTERWRKNRNYNSMKALIGRKAGNADCYLDVHEKFHGPHGLVAGTTGSGKSETLQTWILSLAINFSPEDVSFFIIDYKGGGMANLFSDLPHLAGQISNLSGNQVRRAMISIKSENQRRQRLFSEYGVNNINLYTRLYKNQEAEVPIPHLLIIIDEFAELKREEPEFMKELISVAQVGRSLGVHLILATQKPGGTVDDNIWSNSKFRLCLRVQDRQDSNDMLHKPDAAFLTQAGRGYLQVGSDEIFELFQSGYSGAVYEADAGRKSQAAEMLTRTGKAELIGGPHRKTEKKQGENIRQKTQLEAVIEYLNKTAQENGYERTTRLWLPVLKSEIYLSELKGYTESSYHDHRWEPMPRKWELETVIGLCDDPQGQAQKPLVLSFSRDGHHAVCGSAVSGKSTFLQTLVYSLISRYSPDTLWMYLIDYSSHMLAPFANAPHVGGVLFDNQEEKASRFIHMLVQMMDERKKLLQGGNYSQYVQAYGIRLPAVLVVVDNVGAFREKTKNKYDDALLRLAREGVGYGMFLAVTAAGFGMAEIPARMGDNIRTVLSLEQADKFKYMEVMRMTHLHILPETDIRGRGLAAVDGNVLEFQTALSVKAEDDFERGQVLESYCEGMAKSWKGRRADAVPEIPENPTLDTLAEHPSYRLSLEDRGLLPFGYGMEDASVLSLHLIHNYCCIISGKGRTGKTNTLKVLLYSAYQKGGRICIVERGTSELKKTAEEYHAQYITEPAQLFQYLSKLLPEFAARNKKKRAMIESGMDEAEIFAEMSREEPIFVFLADLAEFFKMVYRPGEGVGNMSGFVENMIEKGSLHHIYFIGCLKPEDHAVLSAYKAYQDYISYKRGIHLGGNLQAQKVFNFQNLSFAQQSKSTKRGIGYVPDEEEESIGIQVVIPLAKKQHDSNVNIR</sequence>
<dbReference type="InterPro" id="IPR003593">
    <property type="entry name" value="AAA+_ATPase"/>
</dbReference>
<dbReference type="GO" id="GO:0005524">
    <property type="term" value="F:ATP binding"/>
    <property type="evidence" value="ECO:0007669"/>
    <property type="project" value="UniProtKB-UniRule"/>
</dbReference>
<keyword evidence="5" id="KW-1133">Transmembrane helix</keyword>
<evidence type="ECO:0000259" key="7">
    <source>
        <dbReference type="PROSITE" id="PS50901"/>
    </source>
</evidence>
<dbReference type="NCBIfam" id="TIGR03928">
    <property type="entry name" value="T7_EssCb_Firm"/>
    <property type="match status" value="1"/>
</dbReference>
<feature type="transmembrane region" description="Helical" evidence="5">
    <location>
        <begin position="294"/>
        <end position="315"/>
    </location>
</feature>
<dbReference type="GO" id="GO:0003677">
    <property type="term" value="F:DNA binding"/>
    <property type="evidence" value="ECO:0007669"/>
    <property type="project" value="InterPro"/>
</dbReference>
<dbReference type="PROSITE" id="PS50901">
    <property type="entry name" value="FTSK"/>
    <property type="match status" value="2"/>
</dbReference>
<keyword evidence="5" id="KW-0472">Membrane</keyword>
<dbReference type="GO" id="GO:0016020">
    <property type="term" value="C:membrane"/>
    <property type="evidence" value="ECO:0007669"/>
    <property type="project" value="UniProtKB-SubCell"/>
</dbReference>
<dbReference type="InterPro" id="IPR002543">
    <property type="entry name" value="FtsK_dom"/>
</dbReference>
<keyword evidence="2 4" id="KW-0547">Nucleotide-binding</keyword>
<dbReference type="OrthoDB" id="9807790at2"/>
<dbReference type="InterPro" id="IPR008984">
    <property type="entry name" value="SMAD_FHA_dom_sf"/>
</dbReference>
<dbReference type="SUPFAM" id="SSF49879">
    <property type="entry name" value="SMAD/FHA domain"/>
    <property type="match status" value="1"/>
</dbReference>
<dbReference type="SUPFAM" id="SSF52540">
    <property type="entry name" value="P-loop containing nucleoside triphosphate hydrolases"/>
    <property type="match status" value="2"/>
</dbReference>
<dbReference type="PANTHER" id="PTHR22683">
    <property type="entry name" value="SPORULATION PROTEIN RELATED"/>
    <property type="match status" value="1"/>
</dbReference>
<keyword evidence="9" id="KW-1185">Reference proteome</keyword>
<evidence type="ECO:0000256" key="3">
    <source>
        <dbReference type="ARBA" id="ARBA00022840"/>
    </source>
</evidence>
<feature type="domain" description="FtsK" evidence="7">
    <location>
        <begin position="1048"/>
        <end position="1232"/>
    </location>
</feature>
<feature type="transmembrane region" description="Helical" evidence="5">
    <location>
        <begin position="259"/>
        <end position="282"/>
    </location>
</feature>
<protein>
    <submittedName>
        <fullName evidence="8">S-DNA-T family DNA segregation ATPase FtsK/SpoIIIE</fullName>
    </submittedName>
</protein>
<evidence type="ECO:0000256" key="5">
    <source>
        <dbReference type="SAM" id="Phobius"/>
    </source>
</evidence>
<dbReference type="Pfam" id="PF00498">
    <property type="entry name" value="FHA"/>
    <property type="match status" value="1"/>
</dbReference>